<dbReference type="EMBL" id="FUKI01000039">
    <property type="protein sequence ID" value="SJM90064.1"/>
    <property type="molecule type" value="Genomic_DNA"/>
</dbReference>
<evidence type="ECO:0000313" key="2">
    <source>
        <dbReference type="Proteomes" id="UP000195667"/>
    </source>
</evidence>
<dbReference type="Proteomes" id="UP000195667">
    <property type="component" value="Unassembled WGS sequence"/>
</dbReference>
<proteinExistence type="predicted"/>
<gene>
    <name evidence="1" type="ORF">CRENPOLYSF1_1330006</name>
</gene>
<dbReference type="AlphaFoldDB" id="A0A1R4H1F3"/>
<evidence type="ECO:0000313" key="1">
    <source>
        <dbReference type="EMBL" id="SJM90064.1"/>
    </source>
</evidence>
<organism evidence="1 2">
    <name type="scientific">Crenothrix polyspora</name>
    <dbReference type="NCBI Taxonomy" id="360316"/>
    <lineage>
        <taxon>Bacteria</taxon>
        <taxon>Pseudomonadati</taxon>
        <taxon>Pseudomonadota</taxon>
        <taxon>Gammaproteobacteria</taxon>
        <taxon>Methylococcales</taxon>
        <taxon>Crenotrichaceae</taxon>
        <taxon>Crenothrix</taxon>
    </lineage>
</organism>
<protein>
    <submittedName>
        <fullName evidence="1">Uncharacterized protein</fullName>
    </submittedName>
</protein>
<sequence length="238" mass="27034">MSIFKQPDFLTLRQLDIENKLYLPTTKLYDHISFKLNASYQDFLFQTTSLYQDICSVLSNTHTAMANTAIAAYENPRETLSAWYEKAINTGSFYYNHIQQTVTPVFQNWQLELTMCKDKTSAYLQAFLENPQQVGLKTIEPVTNYITTTTEQSQLYVQQLMANPEQYLSTAIAPITHSISAVNESIEVTLIGVYYALLDLANILLSQPIATLQALYHNILAALLDIYFDTISSLLITL</sequence>
<keyword evidence="2" id="KW-1185">Reference proteome</keyword>
<reference evidence="2" key="1">
    <citation type="submission" date="2017-02" db="EMBL/GenBank/DDBJ databases">
        <authorList>
            <person name="Daims H."/>
        </authorList>
    </citation>
    <scope>NUCLEOTIDE SEQUENCE [LARGE SCALE GENOMIC DNA]</scope>
</reference>
<name>A0A1R4H1F3_9GAMM</name>
<accession>A0A1R4H1F3</accession>